<dbReference type="PANTHER" id="PTHR37089">
    <property type="entry name" value="PROTEIN U-RELATED"/>
    <property type="match status" value="1"/>
</dbReference>
<dbReference type="Pfam" id="PF05229">
    <property type="entry name" value="SCPU"/>
    <property type="match status" value="1"/>
</dbReference>
<evidence type="ECO:0000256" key="1">
    <source>
        <dbReference type="SAM" id="SignalP"/>
    </source>
</evidence>
<accession>A0A540WVJ6</accession>
<feature type="signal peptide" evidence="1">
    <location>
        <begin position="1"/>
        <end position="24"/>
    </location>
</feature>
<organism evidence="3 4">
    <name type="scientific">Myxococcus llanfairpwllgwyngyllgogerychwyrndrobwllllantysiliogogogochensis</name>
    <dbReference type="NCBI Taxonomy" id="2590453"/>
    <lineage>
        <taxon>Bacteria</taxon>
        <taxon>Pseudomonadati</taxon>
        <taxon>Myxococcota</taxon>
        <taxon>Myxococcia</taxon>
        <taxon>Myxococcales</taxon>
        <taxon>Cystobacterineae</taxon>
        <taxon>Myxococcaceae</taxon>
        <taxon>Myxococcus</taxon>
    </lineage>
</organism>
<evidence type="ECO:0000259" key="2">
    <source>
        <dbReference type="Pfam" id="PF05229"/>
    </source>
</evidence>
<keyword evidence="4" id="KW-1185">Reference proteome</keyword>
<dbReference type="SMART" id="SM00972">
    <property type="entry name" value="SCPU"/>
    <property type="match status" value="1"/>
</dbReference>
<dbReference type="AlphaFoldDB" id="A0A540WVJ6"/>
<gene>
    <name evidence="3" type="ORF">FJV41_25960</name>
</gene>
<dbReference type="OrthoDB" id="582666at2"/>
<dbReference type="InterPro" id="IPR053167">
    <property type="entry name" value="Spore_coat_component"/>
</dbReference>
<protein>
    <submittedName>
        <fullName evidence="3">Spore coat protein U domain-containing protein</fullName>
    </submittedName>
</protein>
<dbReference type="InterPro" id="IPR007893">
    <property type="entry name" value="Spore_coat_U/FanG"/>
</dbReference>
<dbReference type="PANTHER" id="PTHR37089:SF4">
    <property type="entry name" value="EXPORTED PROTEIN"/>
    <property type="match status" value="1"/>
</dbReference>
<sequence length="154" mass="16318">MRMRGDLALMLAGLCGLTSASARAVCEIRNVVGLRFLNYTPTATLPLDATGSITMRCTGPQLTPVTIDLSQGGSNNYALRRMQGPSSSTLAYNLYLDATRLLIWGNGLSGTSRYGPILPVLGLEITLPIHGRVPAQQSVAAGSYSDTLVVTLTF</sequence>
<feature type="chain" id="PRO_5021761717" evidence="1">
    <location>
        <begin position="25"/>
        <end position="154"/>
    </location>
</feature>
<proteinExistence type="predicted"/>
<feature type="domain" description="Spore coat protein U/FanG" evidence="2">
    <location>
        <begin position="19"/>
        <end position="151"/>
    </location>
</feature>
<evidence type="ECO:0000313" key="3">
    <source>
        <dbReference type="EMBL" id="TQF13026.1"/>
    </source>
</evidence>
<keyword evidence="1" id="KW-0732">Signal</keyword>
<reference evidence="3 4" key="1">
    <citation type="submission" date="2019-06" db="EMBL/GenBank/DDBJ databases">
        <authorList>
            <person name="Livingstone P."/>
            <person name="Whitworth D."/>
        </authorList>
    </citation>
    <scope>NUCLEOTIDE SEQUENCE [LARGE SCALE GENOMIC DNA]</scope>
    <source>
        <strain evidence="3 4">AM401</strain>
    </source>
</reference>
<keyword evidence="3" id="KW-0167">Capsid protein</keyword>
<comment type="caution">
    <text evidence="3">The sequence shown here is derived from an EMBL/GenBank/DDBJ whole genome shotgun (WGS) entry which is preliminary data.</text>
</comment>
<name>A0A540WVJ6_9BACT</name>
<dbReference type="EMBL" id="VIFM01000115">
    <property type="protein sequence ID" value="TQF13026.1"/>
    <property type="molecule type" value="Genomic_DNA"/>
</dbReference>
<keyword evidence="3" id="KW-0946">Virion</keyword>
<evidence type="ECO:0000313" key="4">
    <source>
        <dbReference type="Proteomes" id="UP000315369"/>
    </source>
</evidence>
<dbReference type="RefSeq" id="WP_141645242.1">
    <property type="nucleotide sequence ID" value="NZ_VIFM01000115.1"/>
</dbReference>
<dbReference type="Proteomes" id="UP000315369">
    <property type="component" value="Unassembled WGS sequence"/>
</dbReference>